<evidence type="ECO:0000313" key="4">
    <source>
        <dbReference type="Proteomes" id="UP000641932"/>
    </source>
</evidence>
<comment type="caution">
    <text evidence="3">The sequence shown here is derived from an EMBL/GenBank/DDBJ whole genome shotgun (WGS) entry which is preliminary data.</text>
</comment>
<reference evidence="3" key="1">
    <citation type="journal article" date="2014" name="Int. J. Syst. Evol. Microbiol.">
        <title>Complete genome sequence of Corynebacterium casei LMG S-19264T (=DSM 44701T), isolated from a smear-ripened cheese.</title>
        <authorList>
            <consortium name="US DOE Joint Genome Institute (JGI-PGF)"/>
            <person name="Walter F."/>
            <person name="Albersmeier A."/>
            <person name="Kalinowski J."/>
            <person name="Ruckert C."/>
        </authorList>
    </citation>
    <scope>NUCLEOTIDE SEQUENCE</scope>
    <source>
        <strain evidence="3">CGMCC 4.7201</strain>
    </source>
</reference>
<dbReference type="Pfam" id="PF13699">
    <property type="entry name" value="eCIS_core"/>
    <property type="match status" value="1"/>
</dbReference>
<proteinExistence type="predicted"/>
<dbReference type="InterPro" id="IPR002509">
    <property type="entry name" value="NODB_dom"/>
</dbReference>
<dbReference type="Pfam" id="PF01522">
    <property type="entry name" value="Polysacc_deac_1"/>
    <property type="match status" value="1"/>
</dbReference>
<dbReference type="CDD" id="cd10917">
    <property type="entry name" value="CE4_NodB_like_6s_7s"/>
    <property type="match status" value="1"/>
</dbReference>
<dbReference type="AlphaFoldDB" id="A0A917ZTI3"/>
<dbReference type="InterPro" id="IPR025295">
    <property type="entry name" value="eCIS_core_dom"/>
</dbReference>
<dbReference type="PROSITE" id="PS51677">
    <property type="entry name" value="NODB"/>
    <property type="match status" value="1"/>
</dbReference>
<dbReference type="SUPFAM" id="SSF88713">
    <property type="entry name" value="Glycoside hydrolase/deacetylase"/>
    <property type="match status" value="1"/>
</dbReference>
<gene>
    <name evidence="3" type="ORF">GCM10012280_49280</name>
</gene>
<dbReference type="RefSeq" id="WP_189133982.1">
    <property type="nucleotide sequence ID" value="NZ_BMMS01000023.1"/>
</dbReference>
<sequence>MRAYSRISRASAGTPDRARAVGRRPDALPVGNQAALRHIARRAGQEGLPAEATTALRGPGRPLDPGTRLLMEQRFGRSFRQIRVHTGAAAASAARAVDAQAFTVGSDIVFGTGRYLPATPHGRGLLAHELAHVAQQEHSPATGPVPGDVGAAEHQADSMAHSAALAQPVPAPMRAPQQVMRASRTFSLTFDDGPHTAALGTGENRTENILDTLKGRGIKAGFFVQTGVKDRMAHSVGQALVARMQAEGHSVGIHTGGTRDHESHPVAEAAGRLEGELRAGKAAIKKATGSEPTLVRPPYGASNKAVRATYARVGLTNLLWDIDADVNAKSLADLKKNVAKDMADVHKRGWKSWTASKNIVVLLHDLRANTAKHVGDVIDHIKDLVNKASGGKDSATFTAP</sequence>
<name>A0A917ZTI3_9ACTN</name>
<feature type="domain" description="NodB homology" evidence="2">
    <location>
        <begin position="184"/>
        <end position="390"/>
    </location>
</feature>
<dbReference type="Gene3D" id="3.20.20.370">
    <property type="entry name" value="Glycoside hydrolase/deacetylase"/>
    <property type="match status" value="1"/>
</dbReference>
<evidence type="ECO:0000313" key="3">
    <source>
        <dbReference type="EMBL" id="GGO94438.1"/>
    </source>
</evidence>
<dbReference type="EMBL" id="BMMS01000023">
    <property type="protein sequence ID" value="GGO94438.1"/>
    <property type="molecule type" value="Genomic_DNA"/>
</dbReference>
<accession>A0A917ZTI3</accession>
<reference evidence="3" key="2">
    <citation type="submission" date="2020-09" db="EMBL/GenBank/DDBJ databases">
        <authorList>
            <person name="Sun Q."/>
            <person name="Zhou Y."/>
        </authorList>
    </citation>
    <scope>NUCLEOTIDE SEQUENCE</scope>
    <source>
        <strain evidence="3">CGMCC 4.7201</strain>
    </source>
</reference>
<dbReference type="GO" id="GO:0005975">
    <property type="term" value="P:carbohydrate metabolic process"/>
    <property type="evidence" value="ECO:0007669"/>
    <property type="project" value="InterPro"/>
</dbReference>
<dbReference type="GO" id="GO:0016810">
    <property type="term" value="F:hydrolase activity, acting on carbon-nitrogen (but not peptide) bonds"/>
    <property type="evidence" value="ECO:0007669"/>
    <property type="project" value="InterPro"/>
</dbReference>
<dbReference type="InterPro" id="IPR011330">
    <property type="entry name" value="Glyco_hydro/deAcase_b/a-brl"/>
</dbReference>
<organism evidence="3 4">
    <name type="scientific">Wenjunlia tyrosinilytica</name>
    <dbReference type="NCBI Taxonomy" id="1544741"/>
    <lineage>
        <taxon>Bacteria</taxon>
        <taxon>Bacillati</taxon>
        <taxon>Actinomycetota</taxon>
        <taxon>Actinomycetes</taxon>
        <taxon>Kitasatosporales</taxon>
        <taxon>Streptomycetaceae</taxon>
        <taxon>Wenjunlia</taxon>
    </lineage>
</organism>
<keyword evidence="4" id="KW-1185">Reference proteome</keyword>
<feature type="region of interest" description="Disordered" evidence="1">
    <location>
        <begin position="1"/>
        <end position="23"/>
    </location>
</feature>
<dbReference type="Proteomes" id="UP000641932">
    <property type="component" value="Unassembled WGS sequence"/>
</dbReference>
<protein>
    <recommendedName>
        <fullName evidence="2">NodB homology domain-containing protein</fullName>
    </recommendedName>
</protein>
<dbReference type="InterPro" id="IPR050248">
    <property type="entry name" value="Polysacc_deacetylase_ArnD"/>
</dbReference>
<evidence type="ECO:0000256" key="1">
    <source>
        <dbReference type="SAM" id="MobiDB-lite"/>
    </source>
</evidence>
<evidence type="ECO:0000259" key="2">
    <source>
        <dbReference type="PROSITE" id="PS51677"/>
    </source>
</evidence>
<dbReference type="PANTHER" id="PTHR10587">
    <property type="entry name" value="GLYCOSYL TRANSFERASE-RELATED"/>
    <property type="match status" value="1"/>
</dbReference>